<feature type="chain" id="PRO_5002597632" description="Rap1a immunity protein domain-containing protein" evidence="1">
    <location>
        <begin position="20"/>
        <end position="110"/>
    </location>
</feature>
<proteinExistence type="predicted"/>
<dbReference type="Pfam" id="PF18602">
    <property type="entry name" value="Rap1a"/>
    <property type="match status" value="1"/>
</dbReference>
<feature type="signal peptide" evidence="1">
    <location>
        <begin position="1"/>
        <end position="19"/>
    </location>
</feature>
<keyword evidence="1" id="KW-0732">Signal</keyword>
<evidence type="ECO:0000313" key="3">
    <source>
        <dbReference type="EMBL" id="KLN62072.1"/>
    </source>
</evidence>
<gene>
    <name evidence="3" type="ORF">WH96_00565</name>
</gene>
<dbReference type="STRING" id="1489064.WH96_00565"/>
<dbReference type="Proteomes" id="UP000035444">
    <property type="component" value="Unassembled WGS sequence"/>
</dbReference>
<name>A0A0H2MMS7_9PROT</name>
<protein>
    <recommendedName>
        <fullName evidence="2">Rap1a immunity protein domain-containing protein</fullName>
    </recommendedName>
</protein>
<evidence type="ECO:0000259" key="2">
    <source>
        <dbReference type="Pfam" id="PF18602"/>
    </source>
</evidence>
<feature type="domain" description="Rap1a immunity protein" evidence="2">
    <location>
        <begin position="25"/>
        <end position="109"/>
    </location>
</feature>
<reference evidence="3 4" key="1">
    <citation type="submission" date="2015-03" db="EMBL/GenBank/DDBJ databases">
        <title>Genome Sequence of Kiloniella spongiae MEBiC09566, isolated from a marine sponge.</title>
        <authorList>
            <person name="Shao Z."/>
            <person name="Wang L."/>
            <person name="Li X."/>
        </authorList>
    </citation>
    <scope>NUCLEOTIDE SEQUENCE [LARGE SCALE GENOMIC DNA]</scope>
    <source>
        <strain evidence="3 4">MEBiC09566</strain>
    </source>
</reference>
<evidence type="ECO:0000256" key="1">
    <source>
        <dbReference type="SAM" id="SignalP"/>
    </source>
</evidence>
<comment type="caution">
    <text evidence="3">The sequence shown here is derived from an EMBL/GenBank/DDBJ whole genome shotgun (WGS) entry which is preliminary data.</text>
</comment>
<keyword evidence="4" id="KW-1185">Reference proteome</keyword>
<accession>A0A0H2MMS7</accession>
<dbReference type="EMBL" id="LAQL01000002">
    <property type="protein sequence ID" value="KLN62072.1"/>
    <property type="molecule type" value="Genomic_DNA"/>
</dbReference>
<evidence type="ECO:0000313" key="4">
    <source>
        <dbReference type="Proteomes" id="UP000035444"/>
    </source>
</evidence>
<dbReference type="InterPro" id="IPR041238">
    <property type="entry name" value="Rap1a"/>
</dbReference>
<organism evidence="3 4">
    <name type="scientific">Kiloniella spongiae</name>
    <dbReference type="NCBI Taxonomy" id="1489064"/>
    <lineage>
        <taxon>Bacteria</taxon>
        <taxon>Pseudomonadati</taxon>
        <taxon>Pseudomonadota</taxon>
        <taxon>Alphaproteobacteria</taxon>
        <taxon>Rhodospirillales</taxon>
        <taxon>Kiloniellaceae</taxon>
        <taxon>Kiloniella</taxon>
    </lineage>
</organism>
<sequence>MFRILFVCLFLITPSLSFAANQLSNKELAQLCNSKDRWYGGLCNGYITGTVESLLEMREQGLIAEAFCFPQKMERGQFIDVIRQSLAKKIDIQPAFESIVLTLREKYPCE</sequence>
<dbReference type="AlphaFoldDB" id="A0A0H2MMS7"/>